<evidence type="ECO:0000256" key="2">
    <source>
        <dbReference type="ARBA" id="ARBA00012438"/>
    </source>
</evidence>
<dbReference type="Gene3D" id="1.10.287.130">
    <property type="match status" value="1"/>
</dbReference>
<dbReference type="Gene3D" id="3.30.565.10">
    <property type="entry name" value="Histidine kinase-like ATPase, C-terminal domain"/>
    <property type="match status" value="1"/>
</dbReference>
<organism evidence="6 7">
    <name type="scientific">Namhaeicola litoreus</name>
    <dbReference type="NCBI Taxonomy" id="1052145"/>
    <lineage>
        <taxon>Bacteria</taxon>
        <taxon>Pseudomonadati</taxon>
        <taxon>Bacteroidota</taxon>
        <taxon>Flavobacteriia</taxon>
        <taxon>Flavobacteriales</taxon>
        <taxon>Flavobacteriaceae</taxon>
        <taxon>Namhaeicola</taxon>
    </lineage>
</organism>
<evidence type="ECO:0000313" key="7">
    <source>
        <dbReference type="Proteomes" id="UP001597201"/>
    </source>
</evidence>
<keyword evidence="6" id="KW-0418">Kinase</keyword>
<feature type="coiled-coil region" evidence="4">
    <location>
        <begin position="55"/>
        <end position="96"/>
    </location>
</feature>
<proteinExistence type="predicted"/>
<feature type="domain" description="Histidine kinase" evidence="5">
    <location>
        <begin position="108"/>
        <end position="348"/>
    </location>
</feature>
<keyword evidence="6" id="KW-0808">Transferase</keyword>
<dbReference type="SMART" id="SM00388">
    <property type="entry name" value="HisKA"/>
    <property type="match status" value="1"/>
</dbReference>
<accession>A0ABW3Y0V4</accession>
<dbReference type="SMART" id="SM00387">
    <property type="entry name" value="HATPase_c"/>
    <property type="match status" value="1"/>
</dbReference>
<dbReference type="SUPFAM" id="SSF47384">
    <property type="entry name" value="Homodimeric domain of signal transducing histidine kinase"/>
    <property type="match status" value="1"/>
</dbReference>
<dbReference type="PROSITE" id="PS50109">
    <property type="entry name" value="HIS_KIN"/>
    <property type="match status" value="1"/>
</dbReference>
<dbReference type="CDD" id="cd00082">
    <property type="entry name" value="HisKA"/>
    <property type="match status" value="1"/>
</dbReference>
<dbReference type="PRINTS" id="PR00344">
    <property type="entry name" value="BCTRLSENSOR"/>
</dbReference>
<evidence type="ECO:0000256" key="3">
    <source>
        <dbReference type="ARBA" id="ARBA00022553"/>
    </source>
</evidence>
<sequence length="348" mass="39108">MNQHLQTITKFIEQQEDMPDEQRSLLLKAVKDADYALTIAEFKLERTEKVKRTTAILLEETIEELEQKRKAIEQTNEALNKSLEELKATQTQLIQSEKMASLGELTAGIAHEIQNPLNFVNNFAEVSTELIDEIEEERHKKKEEKDEELVAEILADLKENLLKINHHGKRADAIVKGMLEHSRTNTGEKTLTDINALAEEFLKLSYHGLRAKDKSFNAAFEMELDPNLPKINVVAPDIGRVLLNLINNAFYAVNERGKTEEGYKPLVILKTKQVGNKLDIKVADNGTGISQNNIDKIFQPFFTTKPTGSGTGLGLSLSYDIVKAHGGEFKVQSKENIGSTFTIILPKK</sequence>
<dbReference type="InterPro" id="IPR004358">
    <property type="entry name" value="Sig_transdc_His_kin-like_C"/>
</dbReference>
<dbReference type="InterPro" id="IPR036097">
    <property type="entry name" value="HisK_dim/P_sf"/>
</dbReference>
<keyword evidence="7" id="KW-1185">Reference proteome</keyword>
<comment type="caution">
    <text evidence="6">The sequence shown here is derived from an EMBL/GenBank/DDBJ whole genome shotgun (WGS) entry which is preliminary data.</text>
</comment>
<dbReference type="Proteomes" id="UP001597201">
    <property type="component" value="Unassembled WGS sequence"/>
</dbReference>
<keyword evidence="4" id="KW-0175">Coiled coil</keyword>
<dbReference type="EC" id="2.7.13.3" evidence="2"/>
<gene>
    <name evidence="6" type="ORF">ACFQ39_03385</name>
</gene>
<protein>
    <recommendedName>
        <fullName evidence="2">histidine kinase</fullName>
        <ecNumber evidence="2">2.7.13.3</ecNumber>
    </recommendedName>
</protein>
<dbReference type="InterPro" id="IPR003661">
    <property type="entry name" value="HisK_dim/P_dom"/>
</dbReference>
<dbReference type="RefSeq" id="WP_377176456.1">
    <property type="nucleotide sequence ID" value="NZ_JBHTMY010000002.1"/>
</dbReference>
<evidence type="ECO:0000256" key="4">
    <source>
        <dbReference type="SAM" id="Coils"/>
    </source>
</evidence>
<dbReference type="SUPFAM" id="SSF55874">
    <property type="entry name" value="ATPase domain of HSP90 chaperone/DNA topoisomerase II/histidine kinase"/>
    <property type="match status" value="1"/>
</dbReference>
<dbReference type="InterPro" id="IPR036890">
    <property type="entry name" value="HATPase_C_sf"/>
</dbReference>
<evidence type="ECO:0000259" key="5">
    <source>
        <dbReference type="PROSITE" id="PS50109"/>
    </source>
</evidence>
<reference evidence="7" key="1">
    <citation type="journal article" date="2019" name="Int. J. Syst. Evol. Microbiol.">
        <title>The Global Catalogue of Microorganisms (GCM) 10K type strain sequencing project: providing services to taxonomists for standard genome sequencing and annotation.</title>
        <authorList>
            <consortium name="The Broad Institute Genomics Platform"/>
            <consortium name="The Broad Institute Genome Sequencing Center for Infectious Disease"/>
            <person name="Wu L."/>
            <person name="Ma J."/>
        </authorList>
    </citation>
    <scope>NUCLEOTIDE SEQUENCE [LARGE SCALE GENOMIC DNA]</scope>
    <source>
        <strain evidence="7">CCUG 61485</strain>
    </source>
</reference>
<name>A0ABW3Y0V4_9FLAO</name>
<dbReference type="Pfam" id="PF02518">
    <property type="entry name" value="HATPase_c"/>
    <property type="match status" value="1"/>
</dbReference>
<dbReference type="InterPro" id="IPR003594">
    <property type="entry name" value="HATPase_dom"/>
</dbReference>
<feature type="coiled-coil region" evidence="4">
    <location>
        <begin position="124"/>
        <end position="151"/>
    </location>
</feature>
<evidence type="ECO:0000256" key="1">
    <source>
        <dbReference type="ARBA" id="ARBA00000085"/>
    </source>
</evidence>
<dbReference type="EMBL" id="JBHTMY010000002">
    <property type="protein sequence ID" value="MFD1314647.1"/>
    <property type="molecule type" value="Genomic_DNA"/>
</dbReference>
<dbReference type="PANTHER" id="PTHR43065">
    <property type="entry name" value="SENSOR HISTIDINE KINASE"/>
    <property type="match status" value="1"/>
</dbReference>
<evidence type="ECO:0000313" key="6">
    <source>
        <dbReference type="EMBL" id="MFD1314647.1"/>
    </source>
</evidence>
<dbReference type="GO" id="GO:0016301">
    <property type="term" value="F:kinase activity"/>
    <property type="evidence" value="ECO:0007669"/>
    <property type="project" value="UniProtKB-KW"/>
</dbReference>
<dbReference type="InterPro" id="IPR005467">
    <property type="entry name" value="His_kinase_dom"/>
</dbReference>
<comment type="catalytic activity">
    <reaction evidence="1">
        <text>ATP + protein L-histidine = ADP + protein N-phospho-L-histidine.</text>
        <dbReference type="EC" id="2.7.13.3"/>
    </reaction>
</comment>
<dbReference type="PANTHER" id="PTHR43065:SF42">
    <property type="entry name" value="TWO-COMPONENT SENSOR PPRA"/>
    <property type="match status" value="1"/>
</dbReference>
<keyword evidence="3" id="KW-0597">Phosphoprotein</keyword>